<sequence>MRHSASHTPIVPHISLSLPTTLYHNTSTLPTPLRRTKAVRLFVAGGDDTAQSSLVHPGTLLSLLFHFGTHNYHHYFAATSTILTTATTSTHPASPSSFAHYTVPQPSPPSPSSITFITNYPPQSSLSSFSITFTTN</sequence>
<evidence type="ECO:0000313" key="3">
    <source>
        <dbReference type="Proteomes" id="UP001286313"/>
    </source>
</evidence>
<protein>
    <submittedName>
        <fullName evidence="2">Uncharacterized protein</fullName>
    </submittedName>
</protein>
<dbReference type="Proteomes" id="UP001286313">
    <property type="component" value="Unassembled WGS sequence"/>
</dbReference>
<keyword evidence="3" id="KW-1185">Reference proteome</keyword>
<organism evidence="2 3">
    <name type="scientific">Petrolisthes cinctipes</name>
    <name type="common">Flat porcelain crab</name>
    <dbReference type="NCBI Taxonomy" id="88211"/>
    <lineage>
        <taxon>Eukaryota</taxon>
        <taxon>Metazoa</taxon>
        <taxon>Ecdysozoa</taxon>
        <taxon>Arthropoda</taxon>
        <taxon>Crustacea</taxon>
        <taxon>Multicrustacea</taxon>
        <taxon>Malacostraca</taxon>
        <taxon>Eumalacostraca</taxon>
        <taxon>Eucarida</taxon>
        <taxon>Decapoda</taxon>
        <taxon>Pleocyemata</taxon>
        <taxon>Anomura</taxon>
        <taxon>Galatheoidea</taxon>
        <taxon>Porcellanidae</taxon>
        <taxon>Petrolisthes</taxon>
    </lineage>
</organism>
<evidence type="ECO:0000256" key="1">
    <source>
        <dbReference type="SAM" id="MobiDB-lite"/>
    </source>
</evidence>
<comment type="caution">
    <text evidence="2">The sequence shown here is derived from an EMBL/GenBank/DDBJ whole genome shotgun (WGS) entry which is preliminary data.</text>
</comment>
<name>A0AAE1G1H8_PETCI</name>
<proteinExistence type="predicted"/>
<gene>
    <name evidence="2" type="ORF">Pcinc_011304</name>
</gene>
<evidence type="ECO:0000313" key="2">
    <source>
        <dbReference type="EMBL" id="KAK3884400.1"/>
    </source>
</evidence>
<dbReference type="EMBL" id="JAWQEG010000885">
    <property type="protein sequence ID" value="KAK3884400.1"/>
    <property type="molecule type" value="Genomic_DNA"/>
</dbReference>
<reference evidence="2" key="1">
    <citation type="submission" date="2023-10" db="EMBL/GenBank/DDBJ databases">
        <title>Genome assemblies of two species of porcelain crab, Petrolisthes cinctipes and Petrolisthes manimaculis (Anomura: Porcellanidae).</title>
        <authorList>
            <person name="Angst P."/>
        </authorList>
    </citation>
    <scope>NUCLEOTIDE SEQUENCE</scope>
    <source>
        <strain evidence="2">PB745_01</strain>
        <tissue evidence="2">Gill</tissue>
    </source>
</reference>
<feature type="region of interest" description="Disordered" evidence="1">
    <location>
        <begin position="94"/>
        <end position="114"/>
    </location>
</feature>
<dbReference type="AlphaFoldDB" id="A0AAE1G1H8"/>
<accession>A0AAE1G1H8</accession>